<dbReference type="Gene3D" id="3.20.20.370">
    <property type="entry name" value="Glycoside hydrolase/deacetylase"/>
    <property type="match status" value="2"/>
</dbReference>
<evidence type="ECO:0000313" key="6">
    <source>
        <dbReference type="EMBL" id="AXK39926.1"/>
    </source>
</evidence>
<protein>
    <submittedName>
        <fullName evidence="6">ChbG/HpnK family deacetylase</fullName>
    </submittedName>
</protein>
<name>A0A345Y7M4_9NEIS</name>
<evidence type="ECO:0000256" key="4">
    <source>
        <dbReference type="ARBA" id="ARBA00022842"/>
    </source>
</evidence>
<accession>A0A345Y7M4</accession>
<dbReference type="OrthoDB" id="5295855at2"/>
<dbReference type="KEGG" id="ccah:DWG20_10990"/>
<dbReference type="EMBL" id="CP031337">
    <property type="protein sequence ID" value="AXK39926.1"/>
    <property type="molecule type" value="Genomic_DNA"/>
</dbReference>
<dbReference type="AlphaFoldDB" id="A0A345Y7M4"/>
<keyword evidence="3" id="KW-0378">Hydrolase</keyword>
<keyword evidence="4" id="KW-0460">Magnesium</keyword>
<keyword evidence="5" id="KW-0119">Carbohydrate metabolism</keyword>
<dbReference type="InterPro" id="IPR011330">
    <property type="entry name" value="Glyco_hydro/deAcase_b/a-brl"/>
</dbReference>
<proteinExistence type="predicted"/>
<dbReference type="Proteomes" id="UP000254537">
    <property type="component" value="Chromosome"/>
</dbReference>
<evidence type="ECO:0000313" key="7">
    <source>
        <dbReference type="Proteomes" id="UP000254537"/>
    </source>
</evidence>
<reference evidence="6 7" key="1">
    <citation type="submission" date="2018-07" db="EMBL/GenBank/DDBJ databases">
        <title>Crenobacter cavernae sp. nov., isolated from a karst cave.</title>
        <authorList>
            <person name="Zhu H."/>
        </authorList>
    </citation>
    <scope>NUCLEOTIDE SEQUENCE [LARGE SCALE GENOMIC DNA]</scope>
    <source>
        <strain evidence="6 7">K1W11S-77</strain>
    </source>
</reference>
<evidence type="ECO:0000256" key="3">
    <source>
        <dbReference type="ARBA" id="ARBA00022801"/>
    </source>
</evidence>
<comment type="cofactor">
    <cofactor evidence="1">
        <name>Mg(2+)</name>
        <dbReference type="ChEBI" id="CHEBI:18420"/>
    </cofactor>
</comment>
<dbReference type="SUPFAM" id="SSF88713">
    <property type="entry name" value="Glycoside hydrolase/deacetylase"/>
    <property type="match status" value="1"/>
</dbReference>
<evidence type="ECO:0000256" key="2">
    <source>
        <dbReference type="ARBA" id="ARBA00022723"/>
    </source>
</evidence>
<dbReference type="InterPro" id="IPR006879">
    <property type="entry name" value="YdjC-like"/>
</dbReference>
<dbReference type="GO" id="GO:0046872">
    <property type="term" value="F:metal ion binding"/>
    <property type="evidence" value="ECO:0007669"/>
    <property type="project" value="UniProtKB-KW"/>
</dbReference>
<gene>
    <name evidence="6" type="ORF">DWG20_10990</name>
</gene>
<evidence type="ECO:0000256" key="1">
    <source>
        <dbReference type="ARBA" id="ARBA00001946"/>
    </source>
</evidence>
<keyword evidence="2" id="KW-0479">Metal-binding</keyword>
<dbReference type="RefSeq" id="WP_115433856.1">
    <property type="nucleotide sequence ID" value="NZ_CP031337.1"/>
</dbReference>
<sequence>MSRAFTLCADDFAQSAAIGEAILDLLAARRLSATSVFSQAPQLAALPDVDAGLHFKLTHPLGDITRPLPYWLVASRLRRLPVKQLSDALFATLAEYRFPAGRPYLRAPDRLGHPGDSRAKAAILRAACSGFSRRVTDAGYPALMTQWLAAAPDGALLMCHPGGDDADDEIAGARRNEYRYLASARFAEDCERAGVTLRPFRSAI</sequence>
<dbReference type="GO" id="GO:0016787">
    <property type="term" value="F:hydrolase activity"/>
    <property type="evidence" value="ECO:0007669"/>
    <property type="project" value="UniProtKB-KW"/>
</dbReference>
<dbReference type="Pfam" id="PF04794">
    <property type="entry name" value="YdjC"/>
    <property type="match status" value="1"/>
</dbReference>
<organism evidence="6 7">
    <name type="scientific">Crenobacter cavernae</name>
    <dbReference type="NCBI Taxonomy" id="2290923"/>
    <lineage>
        <taxon>Bacteria</taxon>
        <taxon>Pseudomonadati</taxon>
        <taxon>Pseudomonadota</taxon>
        <taxon>Betaproteobacteria</taxon>
        <taxon>Neisseriales</taxon>
        <taxon>Neisseriaceae</taxon>
        <taxon>Crenobacter</taxon>
    </lineage>
</organism>
<evidence type="ECO:0000256" key="5">
    <source>
        <dbReference type="ARBA" id="ARBA00023277"/>
    </source>
</evidence>
<dbReference type="GO" id="GO:0005975">
    <property type="term" value="P:carbohydrate metabolic process"/>
    <property type="evidence" value="ECO:0007669"/>
    <property type="project" value="InterPro"/>
</dbReference>